<evidence type="ECO:0000313" key="1">
    <source>
        <dbReference type="EMBL" id="NEW09877.1"/>
    </source>
</evidence>
<sequence length="54" mass="5478">MDLRIRGAQTTLQQAVSLPCGGASARLNSGALRPHAARAAEHCATSASGSRSTD</sequence>
<reference evidence="1" key="1">
    <citation type="submission" date="2020-02" db="EMBL/GenBank/DDBJ databases">
        <authorList>
            <person name="Shen X.-R."/>
            <person name="Zhang Y.-X."/>
        </authorList>
    </citation>
    <scope>NUCLEOTIDE SEQUENCE</scope>
    <source>
        <strain evidence="1">SYP-B3998</strain>
    </source>
</reference>
<name>A0A6G4A8C7_9BACL</name>
<comment type="caution">
    <text evidence="1">The sequence shown here is derived from an EMBL/GenBank/DDBJ whole genome shotgun (WGS) entry which is preliminary data.</text>
</comment>
<dbReference type="AlphaFoldDB" id="A0A6G4A8C7"/>
<accession>A0A6G4A8C7</accession>
<organism evidence="1">
    <name type="scientific">Paenibacillus sp. SYP-B3998</name>
    <dbReference type="NCBI Taxonomy" id="2678564"/>
    <lineage>
        <taxon>Bacteria</taxon>
        <taxon>Bacillati</taxon>
        <taxon>Bacillota</taxon>
        <taxon>Bacilli</taxon>
        <taxon>Bacillales</taxon>
        <taxon>Paenibacillaceae</taxon>
        <taxon>Paenibacillus</taxon>
    </lineage>
</organism>
<dbReference type="RefSeq" id="WP_163954132.1">
    <property type="nucleotide sequence ID" value="NZ_JAAIKC010000027.1"/>
</dbReference>
<gene>
    <name evidence="1" type="ORF">GK047_28665</name>
</gene>
<protein>
    <submittedName>
        <fullName evidence="1">Uncharacterized protein</fullName>
    </submittedName>
</protein>
<dbReference type="EMBL" id="JAAIKC010000027">
    <property type="protein sequence ID" value="NEW09877.1"/>
    <property type="molecule type" value="Genomic_DNA"/>
</dbReference>
<proteinExistence type="predicted"/>